<feature type="transmembrane region" description="Helical" evidence="1">
    <location>
        <begin position="532"/>
        <end position="552"/>
    </location>
</feature>
<name>A0A0C9SVJ6_PAXIN</name>
<dbReference type="Proteomes" id="UP000053647">
    <property type="component" value="Unassembled WGS sequence"/>
</dbReference>
<dbReference type="EMBL" id="KN820234">
    <property type="protein sequence ID" value="KIJ06630.1"/>
    <property type="molecule type" value="Genomic_DNA"/>
</dbReference>
<keyword evidence="1" id="KW-1133">Transmembrane helix</keyword>
<dbReference type="HOGENOM" id="CLU_021263_0_0_1"/>
<organism evidence="2 3">
    <name type="scientific">Paxillus involutus ATCC 200175</name>
    <dbReference type="NCBI Taxonomy" id="664439"/>
    <lineage>
        <taxon>Eukaryota</taxon>
        <taxon>Fungi</taxon>
        <taxon>Dikarya</taxon>
        <taxon>Basidiomycota</taxon>
        <taxon>Agaricomycotina</taxon>
        <taxon>Agaricomycetes</taxon>
        <taxon>Agaricomycetidae</taxon>
        <taxon>Boletales</taxon>
        <taxon>Paxilineae</taxon>
        <taxon>Paxillaceae</taxon>
        <taxon>Paxillus</taxon>
    </lineage>
</organism>
<protein>
    <recommendedName>
        <fullName evidence="4">Heterokaryon incompatibility domain-containing protein</fullName>
    </recommendedName>
</protein>
<reference evidence="3" key="2">
    <citation type="submission" date="2015-01" db="EMBL/GenBank/DDBJ databases">
        <title>Evolutionary Origins and Diversification of the Mycorrhizal Mutualists.</title>
        <authorList>
            <consortium name="DOE Joint Genome Institute"/>
            <consortium name="Mycorrhizal Genomics Consortium"/>
            <person name="Kohler A."/>
            <person name="Kuo A."/>
            <person name="Nagy L.G."/>
            <person name="Floudas D."/>
            <person name="Copeland A."/>
            <person name="Barry K.W."/>
            <person name="Cichocki N."/>
            <person name="Veneault-Fourrey C."/>
            <person name="LaButti K."/>
            <person name="Lindquist E.A."/>
            <person name="Lipzen A."/>
            <person name="Lundell T."/>
            <person name="Morin E."/>
            <person name="Murat C."/>
            <person name="Riley R."/>
            <person name="Ohm R."/>
            <person name="Sun H."/>
            <person name="Tunlid A."/>
            <person name="Henrissat B."/>
            <person name="Grigoriev I.V."/>
            <person name="Hibbett D.S."/>
            <person name="Martin F."/>
        </authorList>
    </citation>
    <scope>NUCLEOTIDE SEQUENCE [LARGE SCALE GENOMIC DNA]</scope>
    <source>
        <strain evidence="3">ATCC 200175</strain>
    </source>
</reference>
<reference evidence="2 3" key="1">
    <citation type="submission" date="2014-06" db="EMBL/GenBank/DDBJ databases">
        <authorList>
            <consortium name="DOE Joint Genome Institute"/>
            <person name="Kuo A."/>
            <person name="Kohler A."/>
            <person name="Nagy L.G."/>
            <person name="Floudas D."/>
            <person name="Copeland A."/>
            <person name="Barry K.W."/>
            <person name="Cichocki N."/>
            <person name="Veneault-Fourrey C."/>
            <person name="LaButti K."/>
            <person name="Lindquist E.A."/>
            <person name="Lipzen A."/>
            <person name="Lundell T."/>
            <person name="Morin E."/>
            <person name="Murat C."/>
            <person name="Sun H."/>
            <person name="Tunlid A."/>
            <person name="Henrissat B."/>
            <person name="Grigoriev I.V."/>
            <person name="Hibbett D.S."/>
            <person name="Martin F."/>
            <person name="Nordberg H.P."/>
            <person name="Cantor M.N."/>
            <person name="Hua S.X."/>
        </authorList>
    </citation>
    <scope>NUCLEOTIDE SEQUENCE [LARGE SCALE GENOMIC DNA]</scope>
    <source>
        <strain evidence="2 3">ATCC 200175</strain>
    </source>
</reference>
<sequence length="704" mass="80183">MQRLREAFFGSPSLGHGNNCCYDNQYRPTYHGEEQRYVSPSTGRCRLLTVQAVNPAEDRTGIEIPVDENAPKARKLAVWLTLHLPVTPERLLVWLLRWVWFTLALIWPFDTPKYTGFYPAYLSKYYGQLWVARSPTEYTLRTALVGKVPVYEITHALYPRRLKIYNASSGSWEICSDPHRIRYQRYVTISYRYNDIVSGKVDDTERHRLEGEFVAKVEPVILSLKETAYWLDLQSMDESPEEKNKDLYRMADVYRGAQFTLIMLCRAEGVSEETAWKEYGERLWTLPEVFLSREVRFKMGGGDVTLLILHQLANRAYANYHEESAIVNAYGLRDSLERLERLLMLKSALWRRKSGDSTPPQKSKRVNQTQQPIARYEAEKVYALMGFFDHRIHPQAGETELQALVRLSMANDNDRIVERMVSLLPLEIHPHVCWYSEGDASYGIRHPSIYMDIQVVGMAPSHALVLGGCRAATIRWKDFPNVAFATRRSFKRMIANYLPNIFWELLAVGIYLESFEAVQNSEIGATGQSPGAAAALAVSLILMLFAPLLVAYGTSGRIVQAQPWLVGVKGLLSAEEASELMYGGAVFALPRTSYTPSGTRLSETEKGQFRRGDPKQLEDLRGQVGRTTDGDLYTLIDTLSATIYYFRAARPPTIGLYAGRESGMGRFVLCSERCTVNELHKETVIRMPWHVSQSMRACDWVALN</sequence>
<evidence type="ECO:0000256" key="1">
    <source>
        <dbReference type="SAM" id="Phobius"/>
    </source>
</evidence>
<dbReference type="OrthoDB" id="2624308at2759"/>
<feature type="transmembrane region" description="Helical" evidence="1">
    <location>
        <begin position="494"/>
        <end position="512"/>
    </location>
</feature>
<keyword evidence="1" id="KW-0472">Membrane</keyword>
<gene>
    <name evidence="2" type="ORF">PAXINDRAFT_91721</name>
</gene>
<evidence type="ECO:0000313" key="3">
    <source>
        <dbReference type="Proteomes" id="UP000053647"/>
    </source>
</evidence>
<dbReference type="AlphaFoldDB" id="A0A0C9SVJ6"/>
<proteinExistence type="predicted"/>
<accession>A0A0C9SVJ6</accession>
<keyword evidence="3" id="KW-1185">Reference proteome</keyword>
<keyword evidence="1" id="KW-0812">Transmembrane</keyword>
<evidence type="ECO:0008006" key="4">
    <source>
        <dbReference type="Google" id="ProtNLM"/>
    </source>
</evidence>
<evidence type="ECO:0000313" key="2">
    <source>
        <dbReference type="EMBL" id="KIJ06630.1"/>
    </source>
</evidence>